<sequence>MTSSLLENRVAVISGAARARGIGLATAELFARQGARVAILDLEAEAPEAAAAKIGCGAIGLACDVTDPEACTAAIERAVAEWGQVDVLVNNAGLTQRRRLAEVTADDYELVTGVILKGTMQLTQAALPHMPRQAGAAIVNVASLSALQGGGVFGGPHYCAAKAGVLGLTRAMARELGPEGIRANAVAPGLTLTDFSRGANSDENKHAAAKAYPLGRVGRPSEIAQACLFLASEMSSYVTGITLDVNGGAYIH</sequence>
<dbReference type="AlphaFoldDB" id="A0A1Y6C1G1"/>
<dbReference type="PANTHER" id="PTHR42760:SF135">
    <property type="entry name" value="BLL7886 PROTEIN"/>
    <property type="match status" value="1"/>
</dbReference>
<dbReference type="FunFam" id="3.40.50.720:FF:000084">
    <property type="entry name" value="Short-chain dehydrogenase reductase"/>
    <property type="match status" value="1"/>
</dbReference>
<dbReference type="PRINTS" id="PR00080">
    <property type="entry name" value="SDRFAMILY"/>
</dbReference>
<organism evidence="3 4">
    <name type="scientific">Tistlia consotensis USBA 355</name>
    <dbReference type="NCBI Taxonomy" id="560819"/>
    <lineage>
        <taxon>Bacteria</taxon>
        <taxon>Pseudomonadati</taxon>
        <taxon>Pseudomonadota</taxon>
        <taxon>Alphaproteobacteria</taxon>
        <taxon>Rhodospirillales</taxon>
        <taxon>Rhodovibrionaceae</taxon>
        <taxon>Tistlia</taxon>
    </lineage>
</organism>
<dbReference type="InterPro" id="IPR002347">
    <property type="entry name" value="SDR_fam"/>
</dbReference>
<dbReference type="SMART" id="SM00822">
    <property type="entry name" value="PKS_KR"/>
    <property type="match status" value="1"/>
</dbReference>
<gene>
    <name evidence="3" type="ORF">SAMN05428998_112110</name>
</gene>
<dbReference type="InterPro" id="IPR057326">
    <property type="entry name" value="KR_dom"/>
</dbReference>
<dbReference type="RefSeq" id="WP_085123641.1">
    <property type="nucleotide sequence ID" value="NZ_FWZX01000012.1"/>
</dbReference>
<reference evidence="3 4" key="1">
    <citation type="submission" date="2017-04" db="EMBL/GenBank/DDBJ databases">
        <authorList>
            <person name="Afonso C.L."/>
            <person name="Miller P.J."/>
            <person name="Scott M.A."/>
            <person name="Spackman E."/>
            <person name="Goraichik I."/>
            <person name="Dimitrov K.M."/>
            <person name="Suarez D.L."/>
            <person name="Swayne D.E."/>
        </authorList>
    </citation>
    <scope>NUCLEOTIDE SEQUENCE [LARGE SCALE GENOMIC DNA]</scope>
    <source>
        <strain evidence="3 4">USBA 355</strain>
    </source>
</reference>
<name>A0A1Y6C1G1_9PROT</name>
<dbReference type="STRING" id="560819.SAMN05428998_112110"/>
<dbReference type="PANTHER" id="PTHR42760">
    <property type="entry name" value="SHORT-CHAIN DEHYDROGENASES/REDUCTASES FAMILY MEMBER"/>
    <property type="match status" value="1"/>
</dbReference>
<dbReference type="GO" id="GO:0016616">
    <property type="term" value="F:oxidoreductase activity, acting on the CH-OH group of donors, NAD or NADP as acceptor"/>
    <property type="evidence" value="ECO:0007669"/>
    <property type="project" value="UniProtKB-ARBA"/>
</dbReference>
<dbReference type="GO" id="GO:0030497">
    <property type="term" value="P:fatty acid elongation"/>
    <property type="evidence" value="ECO:0007669"/>
    <property type="project" value="TreeGrafter"/>
</dbReference>
<dbReference type="PRINTS" id="PR00081">
    <property type="entry name" value="GDHRDH"/>
</dbReference>
<dbReference type="SUPFAM" id="SSF51735">
    <property type="entry name" value="NAD(P)-binding Rossmann-fold domains"/>
    <property type="match status" value="1"/>
</dbReference>
<comment type="similarity">
    <text evidence="1">Belongs to the short-chain dehydrogenases/reductases (SDR) family.</text>
</comment>
<dbReference type="InterPro" id="IPR036291">
    <property type="entry name" value="NAD(P)-bd_dom_sf"/>
</dbReference>
<proteinExistence type="inferred from homology"/>
<dbReference type="Proteomes" id="UP000192917">
    <property type="component" value="Unassembled WGS sequence"/>
</dbReference>
<dbReference type="PROSITE" id="PS00061">
    <property type="entry name" value="ADH_SHORT"/>
    <property type="match status" value="1"/>
</dbReference>
<evidence type="ECO:0000256" key="1">
    <source>
        <dbReference type="ARBA" id="ARBA00006484"/>
    </source>
</evidence>
<dbReference type="EMBL" id="FWZX01000012">
    <property type="protein sequence ID" value="SMF36862.1"/>
    <property type="molecule type" value="Genomic_DNA"/>
</dbReference>
<protein>
    <submittedName>
        <fullName evidence="3">NAD(P)-dependent dehydrogenase, short-chain alcohol dehydrogenase family</fullName>
    </submittedName>
</protein>
<evidence type="ECO:0000313" key="4">
    <source>
        <dbReference type="Proteomes" id="UP000192917"/>
    </source>
</evidence>
<evidence type="ECO:0000259" key="2">
    <source>
        <dbReference type="SMART" id="SM00822"/>
    </source>
</evidence>
<evidence type="ECO:0000313" key="3">
    <source>
        <dbReference type="EMBL" id="SMF36862.1"/>
    </source>
</evidence>
<dbReference type="NCBIfam" id="NF005559">
    <property type="entry name" value="PRK07231.1"/>
    <property type="match status" value="1"/>
</dbReference>
<dbReference type="Pfam" id="PF13561">
    <property type="entry name" value="adh_short_C2"/>
    <property type="match status" value="1"/>
</dbReference>
<dbReference type="InterPro" id="IPR020904">
    <property type="entry name" value="Sc_DH/Rdtase_CS"/>
</dbReference>
<dbReference type="Gene3D" id="3.40.50.720">
    <property type="entry name" value="NAD(P)-binding Rossmann-like Domain"/>
    <property type="match status" value="1"/>
</dbReference>
<accession>A0A1Y6C1G1</accession>
<feature type="domain" description="Ketoreductase" evidence="2">
    <location>
        <begin position="9"/>
        <end position="198"/>
    </location>
</feature>
<keyword evidence="4" id="KW-1185">Reference proteome</keyword>